<proteinExistence type="predicted"/>
<evidence type="ECO:0000313" key="3">
    <source>
        <dbReference type="Proteomes" id="UP001291623"/>
    </source>
</evidence>
<dbReference type="Gene3D" id="3.10.110.10">
    <property type="entry name" value="Ubiquitin Conjugating Enzyme"/>
    <property type="match status" value="1"/>
</dbReference>
<gene>
    <name evidence="2" type="ORF">RND71_039860</name>
</gene>
<reference evidence="2" key="1">
    <citation type="submission" date="2023-12" db="EMBL/GenBank/DDBJ databases">
        <title>Genome assembly of Anisodus tanguticus.</title>
        <authorList>
            <person name="Wang Y.-J."/>
        </authorList>
    </citation>
    <scope>NUCLEOTIDE SEQUENCE</scope>
    <source>
        <strain evidence="2">KB-2021</strain>
        <tissue evidence="2">Leaf</tissue>
    </source>
</reference>
<keyword evidence="3" id="KW-1185">Reference proteome</keyword>
<feature type="domain" description="UBC core" evidence="1">
    <location>
        <begin position="118"/>
        <end position="171"/>
    </location>
</feature>
<protein>
    <recommendedName>
        <fullName evidence="1">UBC core domain-containing protein</fullName>
    </recommendedName>
</protein>
<dbReference type="Proteomes" id="UP001291623">
    <property type="component" value="Unassembled WGS sequence"/>
</dbReference>
<sequence>MKQVLLAANGNQTILMVRFISGFSFEGHELIHCPGGASEHARTLGPKGFEPHKAVVIGDTIGDPPKGHFRPIPQHFNQADGREGGWSSRLVASFSVNIAGIFKLVSNQKWNFDELIMMIIVAGWRPAITVKQILVDIQDLLDQPNPADPAQTEGYHLFIQDAIEYKKRVRLQAKQYPPLV</sequence>
<dbReference type="AlphaFoldDB" id="A0AAE1QY80"/>
<dbReference type="InterPro" id="IPR000608">
    <property type="entry name" value="UBC"/>
</dbReference>
<dbReference type="Pfam" id="PF00179">
    <property type="entry name" value="UQ_con"/>
    <property type="match status" value="1"/>
</dbReference>
<dbReference type="EMBL" id="JAVYJV010000022">
    <property type="protein sequence ID" value="KAK4341359.1"/>
    <property type="molecule type" value="Genomic_DNA"/>
</dbReference>
<dbReference type="SUPFAM" id="SSF54495">
    <property type="entry name" value="UBC-like"/>
    <property type="match status" value="1"/>
</dbReference>
<accession>A0AAE1QY80</accession>
<evidence type="ECO:0000313" key="2">
    <source>
        <dbReference type="EMBL" id="KAK4341359.1"/>
    </source>
</evidence>
<name>A0AAE1QY80_9SOLA</name>
<organism evidence="2 3">
    <name type="scientific">Anisodus tanguticus</name>
    <dbReference type="NCBI Taxonomy" id="243964"/>
    <lineage>
        <taxon>Eukaryota</taxon>
        <taxon>Viridiplantae</taxon>
        <taxon>Streptophyta</taxon>
        <taxon>Embryophyta</taxon>
        <taxon>Tracheophyta</taxon>
        <taxon>Spermatophyta</taxon>
        <taxon>Magnoliopsida</taxon>
        <taxon>eudicotyledons</taxon>
        <taxon>Gunneridae</taxon>
        <taxon>Pentapetalae</taxon>
        <taxon>asterids</taxon>
        <taxon>lamiids</taxon>
        <taxon>Solanales</taxon>
        <taxon>Solanaceae</taxon>
        <taxon>Solanoideae</taxon>
        <taxon>Hyoscyameae</taxon>
        <taxon>Anisodus</taxon>
    </lineage>
</organism>
<evidence type="ECO:0000259" key="1">
    <source>
        <dbReference type="Pfam" id="PF00179"/>
    </source>
</evidence>
<dbReference type="InterPro" id="IPR016135">
    <property type="entry name" value="UBQ-conjugating_enzyme/RWD"/>
</dbReference>
<comment type="caution">
    <text evidence="2">The sequence shown here is derived from an EMBL/GenBank/DDBJ whole genome shotgun (WGS) entry which is preliminary data.</text>
</comment>